<feature type="domain" description="Oxidoreductase molybdopterin-binding" evidence="1">
    <location>
        <begin position="13"/>
        <end position="84"/>
    </location>
</feature>
<gene>
    <name evidence="2" type="ORF">V6575_08090</name>
</gene>
<dbReference type="InterPro" id="IPR036374">
    <property type="entry name" value="OxRdtase_Mopterin-bd_sf"/>
</dbReference>
<dbReference type="EMBL" id="JBAKIA010000004">
    <property type="protein sequence ID" value="MEJ8474046.1"/>
    <property type="molecule type" value="Genomic_DNA"/>
</dbReference>
<evidence type="ECO:0000313" key="2">
    <source>
        <dbReference type="EMBL" id="MEJ8474046.1"/>
    </source>
</evidence>
<keyword evidence="3" id="KW-1185">Reference proteome</keyword>
<dbReference type="Pfam" id="PF00174">
    <property type="entry name" value="Oxidored_molyb"/>
    <property type="match status" value="1"/>
</dbReference>
<proteinExistence type="predicted"/>
<evidence type="ECO:0000259" key="1">
    <source>
        <dbReference type="Pfam" id="PF00174"/>
    </source>
</evidence>
<sequence length="108" mass="12517">MVEFIGRTSTDESDMLFQGVLLRDFVDLIGAEDANQITVRASDGHAASLPREDWQRWPIVLVTRAKGKSLTIRQRGPARIVYPSKRYPDLTKQIYDDRSVWLIRNIEW</sequence>
<accession>A0ABU8TJY6</accession>
<dbReference type="Gene3D" id="3.90.420.10">
    <property type="entry name" value="Oxidoreductase, molybdopterin-binding domain"/>
    <property type="match status" value="1"/>
</dbReference>
<dbReference type="InterPro" id="IPR000572">
    <property type="entry name" value="OxRdtase_Mopterin-bd_dom"/>
</dbReference>
<dbReference type="SUPFAM" id="SSF56524">
    <property type="entry name" value="Oxidoreductase molybdopterin-binding domain"/>
    <property type="match status" value="1"/>
</dbReference>
<organism evidence="2 3">
    <name type="scientific">Roseibium algae</name>
    <dbReference type="NCBI Taxonomy" id="3123038"/>
    <lineage>
        <taxon>Bacteria</taxon>
        <taxon>Pseudomonadati</taxon>
        <taxon>Pseudomonadota</taxon>
        <taxon>Alphaproteobacteria</taxon>
        <taxon>Hyphomicrobiales</taxon>
        <taxon>Stappiaceae</taxon>
        <taxon>Roseibium</taxon>
    </lineage>
</organism>
<comment type="caution">
    <text evidence="2">The sequence shown here is derived from an EMBL/GenBank/DDBJ whole genome shotgun (WGS) entry which is preliminary data.</text>
</comment>
<dbReference type="Proteomes" id="UP001385499">
    <property type="component" value="Unassembled WGS sequence"/>
</dbReference>
<evidence type="ECO:0000313" key="3">
    <source>
        <dbReference type="Proteomes" id="UP001385499"/>
    </source>
</evidence>
<name>A0ABU8TJY6_9HYPH</name>
<reference evidence="2 3" key="1">
    <citation type="submission" date="2024-02" db="EMBL/GenBank/DDBJ databases">
        <title>Roseibium algae sp. nov., isolated from marine alga (Grateloupia sp.), showing potential in myo-inositol conversion.</title>
        <authorList>
            <person name="Wang Y."/>
        </authorList>
    </citation>
    <scope>NUCLEOTIDE SEQUENCE [LARGE SCALE GENOMIC DNA]</scope>
    <source>
        <strain evidence="2 3">H3510</strain>
    </source>
</reference>
<protein>
    <submittedName>
        <fullName evidence="2">Molybdopterin-dependent oxidoreductase</fullName>
    </submittedName>
</protein>